<gene>
    <name evidence="2" type="ORF">A2627_00085</name>
</gene>
<evidence type="ECO:0000313" key="3">
    <source>
        <dbReference type="Proteomes" id="UP000178851"/>
    </source>
</evidence>
<dbReference type="EMBL" id="MGGI01000022">
    <property type="protein sequence ID" value="OGM25154.1"/>
    <property type="molecule type" value="Genomic_DNA"/>
</dbReference>
<feature type="region of interest" description="Disordered" evidence="1">
    <location>
        <begin position="349"/>
        <end position="382"/>
    </location>
</feature>
<protein>
    <submittedName>
        <fullName evidence="2">Uncharacterized protein</fullName>
    </submittedName>
</protein>
<organism evidence="2 3">
    <name type="scientific">Candidatus Woesebacteria bacterium RIFCSPHIGHO2_01_FULL_39_28</name>
    <dbReference type="NCBI Taxonomy" id="1802496"/>
    <lineage>
        <taxon>Bacteria</taxon>
        <taxon>Candidatus Woeseibacteriota</taxon>
    </lineage>
</organism>
<sequence>MPAELDPRRTLNKSRLHDLFRIREANPYMFSAEGSEGGRPDDGELLYQSRDTKNLGIGGNFTFAEITGSVSREVSRRLRENHHFQKAVGYVRDLKDNIDLQSRIAGPAALNAVFDVAIFVAEKVGNPSEPKPRTTIDYGHSTRKRIFKGFVYGGTTLGTALACALPAIAPPTPEATGIVLPEPTPAAQVTPTIEALKQGELSGVRNWIDLPTLSTLQGKEFMLQTAEFPAQDGEFEPRLLISRVQRNSQTGQDEKVDLAILDNGKLVSADSADFSVETMFTAQGKDTNFDTDLKTPGIQHDYIRLTRSNNTGEFTIQILVDGEWQTLKARNPKEMDKILKSVRPPGLAAPVAPTAIPETPTPTLDALRQSKESKTPQPTKTDLKETVDYEGIMQRVAAFKDGSYCPDSNVKEEGFIPDGANGASLGIMNIYEGSGFSGAFMQVCPLAVVVNSTQDFDGQISDKLFMVAGYENKNNEREVTVFVRPQGDLLASKFKNLLPLAFLKQGQNFNFADAKYPPFKTEEGIETFLASLIGKPLVVQVDLNYLMPSANDLQYLADQGVDMSKWLTIINFWIRHLDSNRDLVLNTALPNHVNDINFLSSFQKIVGSGKKPQDISSVDSLKKVLSNEYGMPIFSQVLVSAKHDK</sequence>
<evidence type="ECO:0000256" key="1">
    <source>
        <dbReference type="SAM" id="MobiDB-lite"/>
    </source>
</evidence>
<dbReference type="Proteomes" id="UP000178851">
    <property type="component" value="Unassembled WGS sequence"/>
</dbReference>
<feature type="compositionally biased region" description="Low complexity" evidence="1">
    <location>
        <begin position="349"/>
        <end position="363"/>
    </location>
</feature>
<reference evidence="2 3" key="1">
    <citation type="journal article" date="2016" name="Nat. Commun.">
        <title>Thousands of microbial genomes shed light on interconnected biogeochemical processes in an aquifer system.</title>
        <authorList>
            <person name="Anantharaman K."/>
            <person name="Brown C.T."/>
            <person name="Hug L.A."/>
            <person name="Sharon I."/>
            <person name="Castelle C.J."/>
            <person name="Probst A.J."/>
            <person name="Thomas B.C."/>
            <person name="Singh A."/>
            <person name="Wilkins M.J."/>
            <person name="Karaoz U."/>
            <person name="Brodie E.L."/>
            <person name="Williams K.H."/>
            <person name="Hubbard S.S."/>
            <person name="Banfield J.F."/>
        </authorList>
    </citation>
    <scope>NUCLEOTIDE SEQUENCE [LARGE SCALE GENOMIC DNA]</scope>
</reference>
<accession>A0A1F7YCU4</accession>
<comment type="caution">
    <text evidence="2">The sequence shown here is derived from an EMBL/GenBank/DDBJ whole genome shotgun (WGS) entry which is preliminary data.</text>
</comment>
<name>A0A1F7YCU4_9BACT</name>
<dbReference type="AlphaFoldDB" id="A0A1F7YCU4"/>
<proteinExistence type="predicted"/>
<evidence type="ECO:0000313" key="2">
    <source>
        <dbReference type="EMBL" id="OGM25154.1"/>
    </source>
</evidence>